<keyword evidence="2" id="KW-1185">Reference proteome</keyword>
<reference evidence="1 2" key="2">
    <citation type="journal article" date="2004" name="Nature">
        <title>Finishing the euchromatic sequence of the human genome.</title>
        <authorList>
            <consortium name="International Human Genome Sequencing Consortium"/>
        </authorList>
    </citation>
    <scope>NUCLEOTIDE SEQUENCE [LARGE SCALE GENOMIC DNA]</scope>
</reference>
<organism evidence="1 2">
    <name type="scientific">Homo sapiens</name>
    <name type="common">Human</name>
    <dbReference type="NCBI Taxonomy" id="9606"/>
    <lineage>
        <taxon>Eukaryota</taxon>
        <taxon>Metazoa</taxon>
        <taxon>Chordata</taxon>
        <taxon>Craniata</taxon>
        <taxon>Vertebrata</taxon>
        <taxon>Euteleostomi</taxon>
        <taxon>Mammalia</taxon>
        <taxon>Eutheria</taxon>
        <taxon>Euarchontoglires</taxon>
        <taxon>Primates</taxon>
        <taxon>Haplorrhini</taxon>
        <taxon>Catarrhini</taxon>
        <taxon>Hominidae</taxon>
        <taxon>Homo</taxon>
    </lineage>
</organism>
<sequence length="10" mass="1126">MGWLCSGLLF</sequence>
<feature type="non-terminal residue" evidence="1">
    <location>
        <position position="10"/>
    </location>
</feature>
<dbReference type="ChiTaRS" id="IL4R">
    <property type="organism name" value="human"/>
</dbReference>
<accession>A0A0G2JLA1</accession>
<reference evidence="1 2" key="1">
    <citation type="journal article" date="2001" name="Nature">
        <title>Initial sequencing and analysis of the human genome.</title>
        <authorList>
            <consortium name="International Human Genome Sequencing Consortium"/>
            <person name="Lander E.S."/>
            <person name="Linton L.M."/>
            <person name="Birren B."/>
            <person name="Nusbaum C."/>
            <person name="Zody M.C."/>
            <person name="Baldwin J."/>
            <person name="Devon K."/>
            <person name="Dewar K."/>
            <person name="Doyle M."/>
            <person name="FitzHugh W."/>
            <person name="Funke R."/>
            <person name="Gage D."/>
            <person name="Harris K."/>
            <person name="Heaford A."/>
            <person name="Howland J."/>
            <person name="Kann L."/>
            <person name="Lehoczky J."/>
            <person name="LeVine R."/>
            <person name="McEwan P."/>
            <person name="McKernan K."/>
            <person name="Meldrim J."/>
            <person name="Mesirov J.P."/>
            <person name="Miranda C."/>
            <person name="Morris W."/>
            <person name="Naylor J."/>
            <person name="Raymond C."/>
            <person name="Rosetti M."/>
            <person name="Santos R."/>
            <person name="Sheridan A."/>
            <person name="Sougnez C."/>
            <person name="Stange-Thomann N."/>
            <person name="Stojanovic N."/>
            <person name="Subramanian A."/>
            <person name="Wyman D."/>
            <person name="Rogers J."/>
            <person name="Sulston J."/>
            <person name="Ainscough R."/>
            <person name="Beck S."/>
            <person name="Bentley D."/>
            <person name="Burton J."/>
            <person name="Clee C."/>
            <person name="Carter N."/>
            <person name="Coulson A."/>
            <person name="Deadman R."/>
            <person name="Deloukas P."/>
            <person name="Dunham A."/>
            <person name="Dunham I."/>
            <person name="Durbin R."/>
            <person name="French L."/>
            <person name="Grafham D."/>
            <person name="Gregory S."/>
            <person name="Hubbard T."/>
            <person name="Humphray S."/>
            <person name="Hunt A."/>
            <person name="Jones M."/>
            <person name="Lloyd C."/>
            <person name="McMurray A."/>
            <person name="Matthews L."/>
            <person name="Mercer S."/>
            <person name="Milne S."/>
            <person name="Mullikin J.C."/>
            <person name="Mungall A."/>
            <person name="Plumb R."/>
            <person name="Ross M."/>
            <person name="Shownkeen R."/>
            <person name="Sims S."/>
            <person name="Waterston R.H."/>
            <person name="Wilson R.K."/>
            <person name="Hillier L.W."/>
            <person name="McPherson J.D."/>
            <person name="Marra M.A."/>
            <person name="Mardis E.R."/>
            <person name="Fulton L.A."/>
            <person name="Chinwalla A.T."/>
            <person name="Pepin K.H."/>
            <person name="Gish W.R."/>
            <person name="Chissoe S.L."/>
            <person name="Wendl M.C."/>
            <person name="Delehaunty K.D."/>
            <person name="Miner T.L."/>
            <person name="Delehaunty A."/>
            <person name="Kramer J.B."/>
            <person name="Cook L.L."/>
            <person name="Fulton R.S."/>
            <person name="Johnson D.L."/>
            <person name="Minx P.J."/>
            <person name="Clifton S.W."/>
            <person name="Hawkins T."/>
            <person name="Branscomb E."/>
            <person name="Predki P."/>
            <person name="Richardson P."/>
            <person name="Wenning S."/>
            <person name="Slezak T."/>
            <person name="Doggett N."/>
            <person name="Cheng J.F."/>
            <person name="Olsen A."/>
            <person name="Lucas S."/>
            <person name="Elkin C."/>
            <person name="Uberbacher E."/>
            <person name="Frazier M."/>
            <person name="Gibbs R.A."/>
            <person name="Muzny D.M."/>
            <person name="Scherer S.E."/>
            <person name="Bouck J.B."/>
            <person name="Sodergren E.J."/>
            <person name="Worley K.C."/>
            <person name="Rives C.M."/>
            <person name="Gorrell J.H."/>
            <person name="Metzker M.L."/>
            <person name="Naylor S.L."/>
            <person name="Kucherlapati R.S."/>
            <person name="Nelson D.L."/>
            <person name="Weinstock G.M."/>
            <person name="Sakaki Y."/>
            <person name="Fujiyama A."/>
            <person name="Hattori M."/>
            <person name="Yada T."/>
            <person name="Toyoda A."/>
            <person name="Itoh T."/>
            <person name="Kawagoe C."/>
            <person name="Watanabe H."/>
            <person name="Totoki Y."/>
            <person name="Taylor T."/>
            <person name="Weissenbach J."/>
            <person name="Heilig R."/>
            <person name="Saurin W."/>
            <person name="Artiguenave F."/>
            <person name="Brottier P."/>
            <person name="Bruls T."/>
            <person name="Pelletier E."/>
            <person name="Robert C."/>
            <person name="Wincker P."/>
            <person name="Smith D.R."/>
            <person name="Doucette-Stamm L."/>
            <person name="Rubenfield M."/>
            <person name="Weinstock K."/>
            <person name="Lee H.M."/>
            <person name="Dubois J."/>
            <person name="Rosenthal A."/>
            <person name="Platzer M."/>
            <person name="Nyakatura G."/>
            <person name="Taudien S."/>
            <person name="Rump A."/>
            <person name="Yang H."/>
            <person name="Yu J."/>
            <person name="Wang J."/>
            <person name="Huang G."/>
            <person name="Gu J."/>
            <person name="Hood L."/>
            <person name="Rowen L."/>
            <person name="Madan A."/>
            <person name="Qin S."/>
            <person name="Davis R.W."/>
            <person name="Federspiel N.A."/>
            <person name="Abola A.P."/>
            <person name="Proctor M.J."/>
            <person name="Myers R.M."/>
            <person name="Schmutz J."/>
            <person name="Dickson M."/>
            <person name="Grimwood J."/>
            <person name="Cox D.R."/>
            <person name="Olson M.V."/>
            <person name="Kaul R."/>
            <person name="Raymond C."/>
            <person name="Shimizu N."/>
            <person name="Kawasaki K."/>
            <person name="Minoshima S."/>
            <person name="Evans G.A."/>
            <person name="Athanasiou M."/>
            <person name="Schultz R."/>
            <person name="Roe B.A."/>
            <person name="Chen F."/>
            <person name="Pan H."/>
            <person name="Ramser J."/>
            <person name="Lehrach H."/>
            <person name="Reinhardt R."/>
            <person name="McCombie W.R."/>
            <person name="de la Bastide M."/>
            <person name="Dedhia N."/>
            <person name="Blocker H."/>
            <person name="Hornischer K."/>
            <person name="Nordsiek G."/>
            <person name="Agarwala R."/>
            <person name="Aravind L."/>
            <person name="Bailey J.A."/>
            <person name="Bateman A."/>
            <person name="Batzoglou S."/>
            <person name="Birney E."/>
            <person name="Bork P."/>
            <person name="Brown D.G."/>
            <person name="Burge C.B."/>
            <person name="Cerutti L."/>
            <person name="Chen H.C."/>
            <person name="Church D."/>
            <person name="Clamp M."/>
            <person name="Copley R.R."/>
            <person name="Doerks T."/>
            <person name="Eddy S.R."/>
            <person name="Eichler E.E."/>
            <person name="Furey T.S."/>
            <person name="Galagan J."/>
            <person name="Gilbert J.G."/>
            <person name="Harmon C."/>
            <person name="Hayashizaki Y."/>
            <person name="Haussler D."/>
            <person name="Hermjakob H."/>
            <person name="Hokamp K."/>
            <person name="Jang W."/>
            <person name="Johnson L.S."/>
            <person name="Jones T.A."/>
            <person name="Kasif S."/>
            <person name="Kaspryzk A."/>
            <person name="Kennedy S."/>
            <person name="Kent W.J."/>
            <person name="Kitts P."/>
            <person name="Koonin E.V."/>
            <person name="Korf I."/>
            <person name="Kulp D."/>
            <person name="Lancet D."/>
            <person name="Lowe T.M."/>
            <person name="McLysaght A."/>
            <person name="Mikkelsen T."/>
            <person name="Moran J.V."/>
            <person name="Mulder N."/>
            <person name="Pollara V.J."/>
            <person name="Ponting C.P."/>
            <person name="Schuler G."/>
            <person name="Schultz J."/>
            <person name="Slater G."/>
            <person name="Smit A.F."/>
            <person name="Stupka E."/>
            <person name="Szustakowski J."/>
            <person name="Thierry-Mieg D."/>
            <person name="Thierry-Mieg J."/>
            <person name="Wagner L."/>
            <person name="Wallis J."/>
            <person name="Wheeler R."/>
            <person name="Williams A."/>
            <person name="Wolf Y.I."/>
            <person name="Wolfe K.H."/>
            <person name="Yang S.P."/>
            <person name="Yeh R.F."/>
            <person name="Collins F."/>
            <person name="Guyer M.S."/>
            <person name="Peterson J."/>
            <person name="Felsenfeld A."/>
            <person name="Wetterstrand K.A."/>
            <person name="Patrinos A."/>
            <person name="Morgan M.J."/>
            <person name="de Jong P."/>
            <person name="Catanese J.J."/>
            <person name="Osoegawa K."/>
            <person name="Shizuya H."/>
            <person name="Choi S."/>
            <person name="Chen Y.J."/>
        </authorList>
    </citation>
    <scope>NUCLEOTIDE SEQUENCE [LARGE SCALE GENOMIC DNA]</scope>
</reference>
<gene>
    <name evidence="1" type="primary">IL4R</name>
</gene>
<proteinExistence type="predicted"/>
<dbReference type="Proteomes" id="UP000005640">
    <property type="component" value="Chromosome 16"/>
</dbReference>
<dbReference type="VEuPathDB" id="HostDB:ENSG00000077238"/>
<protein>
    <submittedName>
        <fullName evidence="1">Interleukin 4 receptor</fullName>
    </submittedName>
</protein>
<name>A0A0G2JLA1_HUMAN</name>
<dbReference type="EMBL" id="AC106739">
    <property type="status" value="NOT_ANNOTATED_CDS"/>
    <property type="molecule type" value="Genomic_DNA"/>
</dbReference>
<dbReference type="HGNC" id="HGNC:6015">
    <property type="gene designation" value="IL4R"/>
</dbReference>
<dbReference type="ExpressionAtlas" id="A0A0G2JLA1">
    <property type="expression patterns" value="baseline and differential"/>
</dbReference>
<evidence type="ECO:0000313" key="1">
    <source>
        <dbReference type="Ensembl" id="ENSP00000454725.1"/>
    </source>
</evidence>
<dbReference type="Ensembl" id="ENST00000561742.5">
    <property type="protein sequence ID" value="ENSP00000454725.1"/>
    <property type="gene ID" value="ENSG00000077238.15"/>
</dbReference>
<evidence type="ECO:0000313" key="2">
    <source>
        <dbReference type="Proteomes" id="UP000005640"/>
    </source>
</evidence>
<dbReference type="Antibodypedia" id="3843">
    <property type="antibodies" value="778 antibodies from 41 providers"/>
</dbReference>
<dbReference type="Bgee" id="ENSG00000077238">
    <property type="expression patterns" value="Expressed in granulocyte and 159 other cell types or tissues"/>
</dbReference>
<reference evidence="1" key="5">
    <citation type="submission" date="2025-09" db="UniProtKB">
        <authorList>
            <consortium name="Ensembl"/>
        </authorList>
    </citation>
    <scope>IDENTIFICATION</scope>
</reference>
<reference evidence="1" key="4">
    <citation type="submission" date="2025-08" db="UniProtKB">
        <authorList>
            <consortium name="Ensembl"/>
        </authorList>
    </citation>
    <scope>IDENTIFICATION</scope>
</reference>
<dbReference type="GeneTree" id="ENSGT00510000049182"/>
<dbReference type="OrthoDB" id="8962741at2759"/>
<dbReference type="Ensembl" id="ENST00000561742.5">
    <property type="protein sequence ID" value="ENSP00000454725.1"/>
    <property type="gene ID" value="ENSG00000077238.14"/>
</dbReference>
<dbReference type="OpenTargets" id="ENSG00000077238"/>
<dbReference type="OMA" id="AVCVCHM"/>
<reference evidence="1 2" key="3">
    <citation type="journal article" date="2004" name="Nature">
        <title>The sequence and analysis of duplication-rich human chromosome 16.</title>
        <authorList>
            <person name="Martin J."/>
            <person name="Han C."/>
            <person name="Gordon L.A."/>
            <person name="Terry A."/>
            <person name="Prabhakar S."/>
            <person name="She X."/>
            <person name="Xie G."/>
            <person name="Hellsten U."/>
            <person name="Chan Y.M."/>
            <person name="Altherr M."/>
            <person name="Couronne O."/>
            <person name="Aerts A."/>
            <person name="Bajorek E."/>
            <person name="Black S."/>
            <person name="Blumer H."/>
            <person name="Branscomb E."/>
            <person name="Brown N.C."/>
            <person name="Bruno W.J."/>
            <person name="Buckingham J.M."/>
            <person name="Callen D.F."/>
            <person name="Campbell C.S."/>
            <person name="Campbell M.L."/>
            <person name="Campbell E.W."/>
            <person name="Caoile C."/>
            <person name="Challacombe J.F."/>
            <person name="Chasteen L.A."/>
            <person name="Chertkov O."/>
            <person name="Chi H.C."/>
            <person name="Christensen M."/>
            <person name="Clark L.M."/>
            <person name="Cohn J.D."/>
            <person name="Denys M."/>
            <person name="Detter J.C."/>
            <person name="Dickson M."/>
            <person name="Dimitrijevic-Bussod M."/>
            <person name="Escobar J."/>
            <person name="Fawcett J.J."/>
            <person name="Flowers D."/>
            <person name="Fotopulos D."/>
            <person name="Glavina T."/>
            <person name="Gomez M."/>
            <person name="Gonzales E."/>
            <person name="Goodstein D."/>
            <person name="Goodwin L.A."/>
            <person name="Grady D.L."/>
            <person name="Grigoriev I."/>
            <person name="Groza M."/>
            <person name="Hammon N."/>
            <person name="Hawkins T."/>
            <person name="Haydu L."/>
            <person name="Hildebrand C.E."/>
            <person name="Huang W."/>
            <person name="Israni S."/>
            <person name="Jett J."/>
            <person name="Jewett P.B."/>
            <person name="Kadner K."/>
            <person name="Kimball H."/>
            <person name="Kobayashi A."/>
            <person name="Krawczyk M.C."/>
            <person name="Leyba T."/>
            <person name="Longmire J.L."/>
            <person name="Lopez F."/>
            <person name="Lou Y."/>
            <person name="Lowry S."/>
            <person name="Ludeman T."/>
            <person name="Manohar C.F."/>
            <person name="Mark G.A."/>
            <person name="McMurray K.L."/>
            <person name="Meincke L.J."/>
            <person name="Morgan J."/>
            <person name="Moyzis R.K."/>
            <person name="Mundt M.O."/>
            <person name="Munk A.C."/>
            <person name="Nandkeshwar R.D."/>
            <person name="Pitluck S."/>
            <person name="Pollard M."/>
            <person name="Predki P."/>
            <person name="Parson-Quintana B."/>
            <person name="Ramirez L."/>
            <person name="Rash S."/>
            <person name="Retterer J."/>
            <person name="Ricke D.O."/>
            <person name="Robinson D.L."/>
            <person name="Rodriguez A."/>
            <person name="Salamov A."/>
            <person name="Saunders E.H."/>
            <person name="Scott D."/>
            <person name="Shough T."/>
            <person name="Stallings R.L."/>
            <person name="Stalvey M."/>
            <person name="Sutherland R.D."/>
            <person name="Tapia R."/>
            <person name="Tesmer J.G."/>
            <person name="Thayer N."/>
            <person name="Thompson L.S."/>
            <person name="Tice H."/>
            <person name="Torney D.C."/>
            <person name="Tran-Gyamfi M."/>
            <person name="Tsai M."/>
            <person name="Ulanovsky L.E."/>
            <person name="Ustaszewska A."/>
            <person name="Vo N."/>
            <person name="White P.S."/>
            <person name="Williams A.L."/>
            <person name="Wills P.L."/>
            <person name="Wu J.R."/>
            <person name="Wu K."/>
            <person name="Yang J."/>
            <person name="Dejong P."/>
            <person name="Bruce D."/>
            <person name="Doggett N.A."/>
            <person name="Deaven L."/>
            <person name="Schmutz J."/>
            <person name="Grimwood J."/>
            <person name="Richardson P."/>
            <person name="Rokhsar D.S."/>
            <person name="Eichler E.E."/>
            <person name="Gilna P."/>
            <person name="Lucas S.M."/>
            <person name="Myers R.M."/>
            <person name="Rubin E.M."/>
            <person name="Pennacchio L.A."/>
        </authorList>
    </citation>
    <scope>NUCLEOTIDE SEQUENCE [LARGE SCALE GENOMIC DNA]</scope>
</reference>